<evidence type="ECO:0000313" key="1">
    <source>
        <dbReference type="EMBL" id="SVD84022.1"/>
    </source>
</evidence>
<gene>
    <name evidence="1" type="ORF">METZ01_LOCUS436876</name>
</gene>
<sequence>MANIDTGTDDLLATLENGVAVITLNRPETRNAMS</sequence>
<dbReference type="AlphaFoldDB" id="A0A382YL64"/>
<dbReference type="InterPro" id="IPR029045">
    <property type="entry name" value="ClpP/crotonase-like_dom_sf"/>
</dbReference>
<organism evidence="1">
    <name type="scientific">marine metagenome</name>
    <dbReference type="NCBI Taxonomy" id="408172"/>
    <lineage>
        <taxon>unclassified sequences</taxon>
        <taxon>metagenomes</taxon>
        <taxon>ecological metagenomes</taxon>
    </lineage>
</organism>
<dbReference type="Gene3D" id="3.30.300.220">
    <property type="match status" value="1"/>
</dbReference>
<proteinExistence type="predicted"/>
<protein>
    <recommendedName>
        <fullName evidence="2">Enoyl-CoA hydratase</fullName>
    </recommendedName>
</protein>
<dbReference type="SUPFAM" id="SSF52096">
    <property type="entry name" value="ClpP/crotonase"/>
    <property type="match status" value="1"/>
</dbReference>
<feature type="non-terminal residue" evidence="1">
    <location>
        <position position="34"/>
    </location>
</feature>
<reference evidence="1" key="1">
    <citation type="submission" date="2018-05" db="EMBL/GenBank/DDBJ databases">
        <authorList>
            <person name="Lanie J.A."/>
            <person name="Ng W.-L."/>
            <person name="Kazmierczak K.M."/>
            <person name="Andrzejewski T.M."/>
            <person name="Davidsen T.M."/>
            <person name="Wayne K.J."/>
            <person name="Tettelin H."/>
            <person name="Glass J.I."/>
            <person name="Rusch D."/>
            <person name="Podicherti R."/>
            <person name="Tsui H.-C.T."/>
            <person name="Winkler M.E."/>
        </authorList>
    </citation>
    <scope>NUCLEOTIDE SEQUENCE</scope>
</reference>
<name>A0A382YL64_9ZZZZ</name>
<evidence type="ECO:0008006" key="2">
    <source>
        <dbReference type="Google" id="ProtNLM"/>
    </source>
</evidence>
<dbReference type="EMBL" id="UINC01176749">
    <property type="protein sequence ID" value="SVD84022.1"/>
    <property type="molecule type" value="Genomic_DNA"/>
</dbReference>
<accession>A0A382YL64</accession>